<name>M8E256_9BACL</name>
<dbReference type="InterPro" id="IPR009057">
    <property type="entry name" value="Homeodomain-like_sf"/>
</dbReference>
<dbReference type="InterPro" id="IPR050109">
    <property type="entry name" value="HTH-type_TetR-like_transc_reg"/>
</dbReference>
<keyword evidence="2 4" id="KW-0238">DNA-binding</keyword>
<dbReference type="RefSeq" id="WP_003386808.1">
    <property type="nucleotide sequence ID" value="NZ_APBN01000002.1"/>
</dbReference>
<gene>
    <name evidence="6" type="ORF">I532_05070</name>
</gene>
<dbReference type="Gene3D" id="1.10.357.10">
    <property type="entry name" value="Tetracycline Repressor, domain 2"/>
    <property type="match status" value="1"/>
</dbReference>
<evidence type="ECO:0000313" key="6">
    <source>
        <dbReference type="EMBL" id="EMT53356.1"/>
    </source>
</evidence>
<keyword evidence="7" id="KW-1185">Reference proteome</keyword>
<dbReference type="InterPro" id="IPR036271">
    <property type="entry name" value="Tet_transcr_reg_TetR-rel_C_sf"/>
</dbReference>
<reference evidence="6 7" key="1">
    <citation type="submission" date="2013-03" db="EMBL/GenBank/DDBJ databases">
        <title>Assembly of a new bacterial strain Brevibacillus borstelensis AK1.</title>
        <authorList>
            <person name="Rajan I."/>
            <person name="PoliReddy D."/>
            <person name="Sugumar T."/>
            <person name="Rathinam K."/>
            <person name="Alqarawi S."/>
            <person name="Khalil A.B."/>
            <person name="Sivakumar N."/>
        </authorList>
    </citation>
    <scope>NUCLEOTIDE SEQUENCE [LARGE SCALE GENOMIC DNA]</scope>
    <source>
        <strain evidence="6 7">AK1</strain>
    </source>
</reference>
<evidence type="ECO:0000256" key="3">
    <source>
        <dbReference type="ARBA" id="ARBA00023163"/>
    </source>
</evidence>
<feature type="DNA-binding region" description="H-T-H motif" evidence="4">
    <location>
        <begin position="33"/>
        <end position="52"/>
    </location>
</feature>
<dbReference type="PRINTS" id="PR00455">
    <property type="entry name" value="HTHTETR"/>
</dbReference>
<dbReference type="Proteomes" id="UP000012081">
    <property type="component" value="Unassembled WGS sequence"/>
</dbReference>
<dbReference type="OrthoDB" id="9812484at2"/>
<dbReference type="InterPro" id="IPR001647">
    <property type="entry name" value="HTH_TetR"/>
</dbReference>
<evidence type="ECO:0000256" key="1">
    <source>
        <dbReference type="ARBA" id="ARBA00023015"/>
    </source>
</evidence>
<accession>M8E256</accession>
<comment type="caution">
    <text evidence="6">The sequence shown here is derived from an EMBL/GenBank/DDBJ whole genome shotgun (WGS) entry which is preliminary data.</text>
</comment>
<evidence type="ECO:0000259" key="5">
    <source>
        <dbReference type="PROSITE" id="PS50977"/>
    </source>
</evidence>
<evidence type="ECO:0000313" key="7">
    <source>
        <dbReference type="Proteomes" id="UP000012081"/>
    </source>
</evidence>
<protein>
    <submittedName>
        <fullName evidence="6">Transcriptional regulator YdgC</fullName>
    </submittedName>
</protein>
<dbReference type="Gene3D" id="1.10.10.60">
    <property type="entry name" value="Homeodomain-like"/>
    <property type="match status" value="1"/>
</dbReference>
<dbReference type="EMBL" id="APBN01000002">
    <property type="protein sequence ID" value="EMT53356.1"/>
    <property type="molecule type" value="Genomic_DNA"/>
</dbReference>
<dbReference type="GO" id="GO:0000976">
    <property type="term" value="F:transcription cis-regulatory region binding"/>
    <property type="evidence" value="ECO:0007669"/>
    <property type="project" value="TreeGrafter"/>
</dbReference>
<keyword evidence="1" id="KW-0805">Transcription regulation</keyword>
<keyword evidence="3" id="KW-0804">Transcription</keyword>
<feature type="domain" description="HTH tetR-type" evidence="5">
    <location>
        <begin position="10"/>
        <end position="70"/>
    </location>
</feature>
<dbReference type="PROSITE" id="PS50977">
    <property type="entry name" value="HTH_TETR_2"/>
    <property type="match status" value="1"/>
</dbReference>
<dbReference type="PATRIC" id="fig|1300222.3.peg.1037"/>
<dbReference type="PANTHER" id="PTHR30055">
    <property type="entry name" value="HTH-TYPE TRANSCRIPTIONAL REGULATOR RUTR"/>
    <property type="match status" value="1"/>
</dbReference>
<sequence length="200" mass="22698">MVREKGWKGKESRKRLLEAAAEEFALRGFHETKISTIVKQAGLTQPSFYLYFASKEAIFDEIIHDFRSGLGELTASIRLEPGIEPEHLLQRLVQALEMVFSFLVRNPHMTRIGLFLAPQAEQIKEDLTSLLLENLRAEQEAGYFRADVEMATVAECLLGMIERLTVTHLLPGKQTPARLAKQLVDVLMYGMLPRESKAKE</sequence>
<dbReference type="STRING" id="1300222.I532_05070"/>
<dbReference type="AlphaFoldDB" id="M8E256"/>
<dbReference type="GO" id="GO:0003700">
    <property type="term" value="F:DNA-binding transcription factor activity"/>
    <property type="evidence" value="ECO:0007669"/>
    <property type="project" value="TreeGrafter"/>
</dbReference>
<dbReference type="Pfam" id="PF00440">
    <property type="entry name" value="TetR_N"/>
    <property type="match status" value="1"/>
</dbReference>
<evidence type="ECO:0000256" key="2">
    <source>
        <dbReference type="ARBA" id="ARBA00023125"/>
    </source>
</evidence>
<dbReference type="SUPFAM" id="SSF48498">
    <property type="entry name" value="Tetracyclin repressor-like, C-terminal domain"/>
    <property type="match status" value="1"/>
</dbReference>
<organism evidence="6 7">
    <name type="scientific">Brevibacillus borstelensis AK1</name>
    <dbReference type="NCBI Taxonomy" id="1300222"/>
    <lineage>
        <taxon>Bacteria</taxon>
        <taxon>Bacillati</taxon>
        <taxon>Bacillota</taxon>
        <taxon>Bacilli</taxon>
        <taxon>Bacillales</taxon>
        <taxon>Paenibacillaceae</taxon>
        <taxon>Brevibacillus</taxon>
    </lineage>
</organism>
<dbReference type="SUPFAM" id="SSF46689">
    <property type="entry name" value="Homeodomain-like"/>
    <property type="match status" value="1"/>
</dbReference>
<proteinExistence type="predicted"/>
<evidence type="ECO:0000256" key="4">
    <source>
        <dbReference type="PROSITE-ProRule" id="PRU00335"/>
    </source>
</evidence>
<dbReference type="PANTHER" id="PTHR30055:SF234">
    <property type="entry name" value="HTH-TYPE TRANSCRIPTIONAL REGULATOR BETI"/>
    <property type="match status" value="1"/>
</dbReference>